<evidence type="ECO:0000256" key="1">
    <source>
        <dbReference type="SAM" id="Phobius"/>
    </source>
</evidence>
<dbReference type="NCBIfam" id="TIGR02978">
    <property type="entry name" value="phageshock_pspC"/>
    <property type="match status" value="1"/>
</dbReference>
<keyword evidence="1" id="KW-0812">Transmembrane</keyword>
<keyword evidence="4" id="KW-1185">Reference proteome</keyword>
<dbReference type="Pfam" id="PF04024">
    <property type="entry name" value="PspC"/>
    <property type="match status" value="1"/>
</dbReference>
<reference evidence="3" key="1">
    <citation type="journal article" date="2014" name="Int. J. Syst. Evol. Microbiol.">
        <title>Complete genome sequence of Corynebacterium casei LMG S-19264T (=DSM 44701T), isolated from a smear-ripened cheese.</title>
        <authorList>
            <consortium name="US DOE Joint Genome Institute (JGI-PGF)"/>
            <person name="Walter F."/>
            <person name="Albersmeier A."/>
            <person name="Kalinowski J."/>
            <person name="Ruckert C."/>
        </authorList>
    </citation>
    <scope>NUCLEOTIDE SEQUENCE</scope>
    <source>
        <strain evidence="3">CGMCC 1.15360</strain>
    </source>
</reference>
<dbReference type="InterPro" id="IPR014320">
    <property type="entry name" value="Phageshock_PspC"/>
</dbReference>
<reference evidence="3" key="2">
    <citation type="submission" date="2020-09" db="EMBL/GenBank/DDBJ databases">
        <authorList>
            <person name="Sun Q."/>
            <person name="Zhou Y."/>
        </authorList>
    </citation>
    <scope>NUCLEOTIDE SEQUENCE</scope>
    <source>
        <strain evidence="3">CGMCC 1.15360</strain>
    </source>
</reference>
<evidence type="ECO:0000313" key="4">
    <source>
        <dbReference type="Proteomes" id="UP000612349"/>
    </source>
</evidence>
<gene>
    <name evidence="3" type="ORF">GCM10010990_18900</name>
</gene>
<dbReference type="AlphaFoldDB" id="A0A917DUY1"/>
<feature type="transmembrane region" description="Helical" evidence="1">
    <location>
        <begin position="33"/>
        <end position="56"/>
    </location>
</feature>
<dbReference type="InterPro" id="IPR007168">
    <property type="entry name" value="Phageshock_PspC_N"/>
</dbReference>
<evidence type="ECO:0000313" key="3">
    <source>
        <dbReference type="EMBL" id="GGD69602.1"/>
    </source>
</evidence>
<protein>
    <recommendedName>
        <fullName evidence="2">Phage shock protein PspC N-terminal domain-containing protein</fullName>
    </recommendedName>
</protein>
<dbReference type="RefSeq" id="WP_066771742.1">
    <property type="nucleotide sequence ID" value="NZ_BMIP01000003.1"/>
</dbReference>
<feature type="domain" description="Phage shock protein PspC N-terminal" evidence="2">
    <location>
        <begin position="7"/>
        <end position="60"/>
    </location>
</feature>
<evidence type="ECO:0000259" key="2">
    <source>
        <dbReference type="Pfam" id="PF04024"/>
    </source>
</evidence>
<organism evidence="3 4">
    <name type="scientific">Croceicoccus mobilis</name>
    <dbReference type="NCBI Taxonomy" id="1703339"/>
    <lineage>
        <taxon>Bacteria</taxon>
        <taxon>Pseudomonadati</taxon>
        <taxon>Pseudomonadota</taxon>
        <taxon>Alphaproteobacteria</taxon>
        <taxon>Sphingomonadales</taxon>
        <taxon>Erythrobacteraceae</taxon>
        <taxon>Croceicoccus</taxon>
    </lineage>
</organism>
<dbReference type="Proteomes" id="UP000612349">
    <property type="component" value="Unassembled WGS sequence"/>
</dbReference>
<sequence>MVTERTRFYRDKVNGKFLGVSAGLSDYTGIDAIWIRLGFVITTLMMGWPLIIYFALGMMASKKPAHLYADTQEQQKFWQGVRQSPARSAREVKAKFRDIDRRLAHVEEYYVSSNRQLSAEIEKLR</sequence>
<name>A0A917DUY1_9SPHN</name>
<dbReference type="EMBL" id="BMIP01000003">
    <property type="protein sequence ID" value="GGD69602.1"/>
    <property type="molecule type" value="Genomic_DNA"/>
</dbReference>
<proteinExistence type="predicted"/>
<dbReference type="OrthoDB" id="7359894at2"/>
<keyword evidence="1" id="KW-0472">Membrane</keyword>
<comment type="caution">
    <text evidence="3">The sequence shown here is derived from an EMBL/GenBank/DDBJ whole genome shotgun (WGS) entry which is preliminary data.</text>
</comment>
<accession>A0A917DUY1</accession>
<keyword evidence="1" id="KW-1133">Transmembrane helix</keyword>